<dbReference type="InterPro" id="IPR000594">
    <property type="entry name" value="ThiF_NAD_FAD-bd"/>
</dbReference>
<dbReference type="GO" id="GO:0061605">
    <property type="term" value="F:molybdopterin-synthase adenylyltransferase activity"/>
    <property type="evidence" value="ECO:0007669"/>
    <property type="project" value="UniProtKB-EC"/>
</dbReference>
<dbReference type="CDD" id="cd00755">
    <property type="entry name" value="YgdL_like"/>
    <property type="match status" value="1"/>
</dbReference>
<gene>
    <name evidence="2" type="primary">moeB</name>
    <name evidence="2" type="ORF">SAMEA44547418_01464</name>
</gene>
<dbReference type="AlphaFoldDB" id="A0A239ZKQ8"/>
<accession>A0A239ZKQ8</accession>
<dbReference type="GO" id="GO:0008641">
    <property type="term" value="F:ubiquitin-like modifier activating enzyme activity"/>
    <property type="evidence" value="ECO:0007669"/>
    <property type="project" value="InterPro"/>
</dbReference>
<evidence type="ECO:0000313" key="2">
    <source>
        <dbReference type="EMBL" id="SNV71675.1"/>
    </source>
</evidence>
<feature type="domain" description="THIF-type NAD/FAD binding fold" evidence="1">
    <location>
        <begin position="11"/>
        <end position="232"/>
    </location>
</feature>
<dbReference type="KEGG" id="vrm:44547418_01464"/>
<dbReference type="SUPFAM" id="SSF69572">
    <property type="entry name" value="Activating enzymes of the ubiquitin-like proteins"/>
    <property type="match status" value="1"/>
</dbReference>
<dbReference type="EC" id="2.7.7.80" evidence="2"/>
<dbReference type="Gene3D" id="3.40.50.720">
    <property type="entry name" value="NAD(P)-binding Rossmann-like Domain"/>
    <property type="match status" value="1"/>
</dbReference>
<dbReference type="GO" id="GO:0061504">
    <property type="term" value="P:cyclic threonylcarbamoyladenosine biosynthetic process"/>
    <property type="evidence" value="ECO:0007669"/>
    <property type="project" value="TreeGrafter"/>
</dbReference>
<dbReference type="Pfam" id="PF00899">
    <property type="entry name" value="ThiF"/>
    <property type="match status" value="1"/>
</dbReference>
<evidence type="ECO:0000259" key="1">
    <source>
        <dbReference type="Pfam" id="PF00899"/>
    </source>
</evidence>
<organism evidence="2 3">
    <name type="scientific">Veillonella rodentium</name>
    <dbReference type="NCBI Taxonomy" id="248315"/>
    <lineage>
        <taxon>Bacteria</taxon>
        <taxon>Bacillati</taxon>
        <taxon>Bacillota</taxon>
        <taxon>Negativicutes</taxon>
        <taxon>Veillonellales</taxon>
        <taxon>Veillonellaceae</taxon>
        <taxon>Veillonella</taxon>
    </lineage>
</organism>
<dbReference type="EMBL" id="LT906470">
    <property type="protein sequence ID" value="SNV71675.1"/>
    <property type="molecule type" value="Genomic_DNA"/>
</dbReference>
<keyword evidence="2" id="KW-0548">Nucleotidyltransferase</keyword>
<dbReference type="PANTHER" id="PTHR43267">
    <property type="entry name" value="TRNA THREONYLCARBAMOYLADENOSINE DEHYDRATASE"/>
    <property type="match status" value="1"/>
</dbReference>
<sequence length="235" mass="25854">MEHLLTRLEWLVGPDKIDTLKDTSVALFGVGGVGGGALEALVRAGVGRIVLIDGDSVAPSNLNRQMITTYESIGRRKVEVAKERALSINPDAVVEIHAIMYTEESYPGFIESLHVDYVIDAIDMVTAKINIIEVCQRESIPVISCMGGGNRFYPEKLMIADISKSHTCPLARVMRRELKKRGIKKQLVLFSTEKPTKPQFRGDETSPGTCSFVPPVAGFILAAHVLRTILEVHEQ</sequence>
<keyword evidence="2" id="KW-0808">Transferase</keyword>
<dbReference type="InterPro" id="IPR045886">
    <property type="entry name" value="ThiF/MoeB/HesA"/>
</dbReference>
<name>A0A239ZKQ8_9FIRM</name>
<evidence type="ECO:0000313" key="3">
    <source>
        <dbReference type="Proteomes" id="UP000214973"/>
    </source>
</evidence>
<keyword evidence="3" id="KW-1185">Reference proteome</keyword>
<dbReference type="InterPro" id="IPR035985">
    <property type="entry name" value="Ubiquitin-activating_enz"/>
</dbReference>
<dbReference type="RefSeq" id="WP_095066342.1">
    <property type="nucleotide sequence ID" value="NZ_LT906470.1"/>
</dbReference>
<dbReference type="GO" id="GO:0061503">
    <property type="term" value="F:tRNA threonylcarbamoyladenosine dehydratase"/>
    <property type="evidence" value="ECO:0007669"/>
    <property type="project" value="TreeGrafter"/>
</dbReference>
<reference evidence="2 3" key="1">
    <citation type="submission" date="2017-06" db="EMBL/GenBank/DDBJ databases">
        <authorList>
            <consortium name="Pathogen Informatics"/>
        </authorList>
    </citation>
    <scope>NUCLEOTIDE SEQUENCE [LARGE SCALE GENOMIC DNA]</scope>
    <source>
        <strain evidence="2 3">NCTC12018</strain>
    </source>
</reference>
<dbReference type="Proteomes" id="UP000214973">
    <property type="component" value="Chromosome 1"/>
</dbReference>
<protein>
    <submittedName>
        <fullName evidence="2">Molybdopterin-synthase adenylyltransferase</fullName>
        <ecNumber evidence="2">2.7.7.80</ecNumber>
    </submittedName>
</protein>
<proteinExistence type="predicted"/>
<dbReference type="PANTHER" id="PTHR43267:SF1">
    <property type="entry name" value="TRNA THREONYLCARBAMOYLADENOSINE DEHYDRATASE"/>
    <property type="match status" value="1"/>
</dbReference>